<dbReference type="EMBL" id="OQ786799">
    <property type="protein sequence ID" value="WLK78565.1"/>
    <property type="molecule type" value="mRNA"/>
</dbReference>
<evidence type="ECO:0000256" key="2">
    <source>
        <dbReference type="ARBA" id="ARBA00004167"/>
    </source>
</evidence>
<feature type="binding site" description="axial binding residue" evidence="14">
    <location>
        <position position="457"/>
    </location>
    <ligand>
        <name>heme</name>
        <dbReference type="ChEBI" id="CHEBI:30413"/>
    </ligand>
    <ligandPart>
        <name>Fe</name>
        <dbReference type="ChEBI" id="CHEBI:18248"/>
    </ligandPart>
</feature>
<evidence type="ECO:0000256" key="15">
    <source>
        <dbReference type="RuleBase" id="RU000461"/>
    </source>
</evidence>
<keyword evidence="16" id="KW-1133">Transmembrane helix</keyword>
<evidence type="ECO:0000256" key="16">
    <source>
        <dbReference type="SAM" id="Phobius"/>
    </source>
</evidence>
<dbReference type="GO" id="GO:0016020">
    <property type="term" value="C:membrane"/>
    <property type="evidence" value="ECO:0007669"/>
    <property type="project" value="UniProtKB-SubCell"/>
</dbReference>
<keyword evidence="7 15" id="KW-0503">Monooxygenase</keyword>
<feature type="transmembrane region" description="Helical" evidence="16">
    <location>
        <begin position="223"/>
        <end position="241"/>
    </location>
</feature>
<dbReference type="Pfam" id="PF00067">
    <property type="entry name" value="p450"/>
    <property type="match status" value="1"/>
</dbReference>
<dbReference type="InterPro" id="IPR036396">
    <property type="entry name" value="Cyt_P450_sf"/>
</dbReference>
<dbReference type="InterPro" id="IPR050651">
    <property type="entry name" value="Plant_Cytochrome_P450_Monoox"/>
</dbReference>
<keyword evidence="16" id="KW-0472">Membrane</keyword>
<dbReference type="GO" id="GO:0020037">
    <property type="term" value="F:heme binding"/>
    <property type="evidence" value="ECO:0007669"/>
    <property type="project" value="InterPro"/>
</dbReference>
<dbReference type="PRINTS" id="PR00463">
    <property type="entry name" value="EP450I"/>
</dbReference>
<dbReference type="GO" id="GO:0016712">
    <property type="term" value="F:oxidoreductase activity, acting on paired donors, with incorporation or reduction of molecular oxygen, reduced flavin or flavoprotein as one donor, and incorporation of one atom of oxygen"/>
    <property type="evidence" value="ECO:0007669"/>
    <property type="project" value="UniProtKB-ARBA"/>
</dbReference>
<evidence type="ECO:0000256" key="6">
    <source>
        <dbReference type="ARBA" id="ARBA00023004"/>
    </source>
</evidence>
<protein>
    <recommendedName>
        <fullName evidence="13">Flavonoid-6-hydroxylase</fullName>
    </recommendedName>
</protein>
<evidence type="ECO:0000256" key="13">
    <source>
        <dbReference type="ARBA" id="ARBA00067499"/>
    </source>
</evidence>
<dbReference type="PRINTS" id="PR00385">
    <property type="entry name" value="P450"/>
</dbReference>
<evidence type="ECO:0000256" key="7">
    <source>
        <dbReference type="ARBA" id="ARBA00023033"/>
    </source>
</evidence>
<dbReference type="InterPro" id="IPR002401">
    <property type="entry name" value="Cyt_P450_E_grp-I"/>
</dbReference>
<dbReference type="AlphaFoldDB" id="A0AA49X7K6"/>
<evidence type="ECO:0000256" key="10">
    <source>
        <dbReference type="ARBA" id="ARBA00051691"/>
    </source>
</evidence>
<comment type="subcellular location">
    <subcellularLocation>
        <location evidence="2">Membrane</location>
        <topology evidence="2">Single-pass membrane protein</topology>
    </subcellularLocation>
</comment>
<keyword evidence="5 15" id="KW-0560">Oxidoreductase</keyword>
<keyword evidence="6 14" id="KW-0408">Iron</keyword>
<evidence type="ECO:0000256" key="4">
    <source>
        <dbReference type="ARBA" id="ARBA00022723"/>
    </source>
</evidence>
<dbReference type="CDD" id="cd20654">
    <property type="entry name" value="CYP82"/>
    <property type="match status" value="1"/>
</dbReference>
<evidence type="ECO:0000256" key="3">
    <source>
        <dbReference type="ARBA" id="ARBA00022617"/>
    </source>
</evidence>
<dbReference type="SUPFAM" id="SSF48264">
    <property type="entry name" value="Cytochrome P450"/>
    <property type="match status" value="1"/>
</dbReference>
<comment type="pathway">
    <text evidence="8">Flavonoid metabolism.</text>
</comment>
<comment type="catalytic activity">
    <reaction evidence="12">
        <text>apigenin 4',7-dimethyl ether + reduced [NADPH--hemoprotein reductase] + O2 = ladanein + oxidized [NADPH--hemoprotein reductase] + H2O + H(+)</text>
        <dbReference type="Rhea" id="RHEA:73435"/>
        <dbReference type="Rhea" id="RHEA-COMP:11964"/>
        <dbReference type="Rhea" id="RHEA-COMP:11965"/>
        <dbReference type="ChEBI" id="CHEBI:2769"/>
        <dbReference type="ChEBI" id="CHEBI:15377"/>
        <dbReference type="ChEBI" id="CHEBI:15378"/>
        <dbReference type="ChEBI" id="CHEBI:15379"/>
        <dbReference type="ChEBI" id="CHEBI:57618"/>
        <dbReference type="ChEBI" id="CHEBI:58210"/>
        <dbReference type="ChEBI" id="CHEBI:192702"/>
    </reaction>
    <physiologicalReaction direction="left-to-right" evidence="12">
        <dbReference type="Rhea" id="RHEA:73436"/>
    </physiologicalReaction>
</comment>
<keyword evidence="3 14" id="KW-0349">Heme</keyword>
<dbReference type="GO" id="GO:0016114">
    <property type="term" value="P:terpenoid biosynthetic process"/>
    <property type="evidence" value="ECO:0007669"/>
    <property type="project" value="UniProtKB-ARBA"/>
</dbReference>
<evidence type="ECO:0000256" key="8">
    <source>
        <dbReference type="ARBA" id="ARBA00034479"/>
    </source>
</evidence>
<comment type="cofactor">
    <cofactor evidence="1 14">
        <name>heme</name>
        <dbReference type="ChEBI" id="CHEBI:30413"/>
    </cofactor>
</comment>
<dbReference type="PROSITE" id="PS00086">
    <property type="entry name" value="CYTOCHROME_P450"/>
    <property type="match status" value="1"/>
</dbReference>
<dbReference type="GO" id="GO:0005506">
    <property type="term" value="F:iron ion binding"/>
    <property type="evidence" value="ECO:0007669"/>
    <property type="project" value="InterPro"/>
</dbReference>
<dbReference type="InterPro" id="IPR001128">
    <property type="entry name" value="Cyt_P450"/>
</dbReference>
<comment type="catalytic activity">
    <reaction evidence="11">
        <text>(2S)-naringenin 4',7-dimethyl ether + reduced [NADPH--hemoprotein reductase] + O2 = (2S)-carthamidin-4',7-dimethyl ether + oxidized [NADPH--hemoprotein reductase] + H2O + H(+)</text>
        <dbReference type="Rhea" id="RHEA:73439"/>
        <dbReference type="Rhea" id="RHEA-COMP:11964"/>
        <dbReference type="Rhea" id="RHEA-COMP:11965"/>
        <dbReference type="ChEBI" id="CHEBI:15377"/>
        <dbReference type="ChEBI" id="CHEBI:15378"/>
        <dbReference type="ChEBI" id="CHEBI:15379"/>
        <dbReference type="ChEBI" id="CHEBI:57618"/>
        <dbReference type="ChEBI" id="CHEBI:58210"/>
        <dbReference type="ChEBI" id="CHEBI:192816"/>
        <dbReference type="ChEBI" id="CHEBI:192817"/>
    </reaction>
    <physiologicalReaction direction="left-to-right" evidence="11">
        <dbReference type="Rhea" id="RHEA:73440"/>
    </physiologicalReaction>
</comment>
<evidence type="ECO:0000313" key="17">
    <source>
        <dbReference type="EMBL" id="WLK78565.1"/>
    </source>
</evidence>
<evidence type="ECO:0000256" key="14">
    <source>
        <dbReference type="PIRSR" id="PIRSR602401-1"/>
    </source>
</evidence>
<evidence type="ECO:0000256" key="5">
    <source>
        <dbReference type="ARBA" id="ARBA00023002"/>
    </source>
</evidence>
<evidence type="ECO:0000256" key="12">
    <source>
        <dbReference type="ARBA" id="ARBA00052216"/>
    </source>
</evidence>
<gene>
    <name evidence="17" type="primary">F6H1</name>
</gene>
<sequence>MELSPAAYAALALLSLLCYYLLSWSRSGKKPRNLPPEAAGSRPFVGHLDVVSGRVGLPHVNLANLADEYGPIFGIWLGVHRSVVVSSWELAKEVFTTHDAYVSSRPGIKAGKHLAYDYAMFGFSCYGTYWRELRKLVSLELLSARRVELQRSVRASETALFMKELHELWEKRRDGSGRVLVDMKELFGELSMNVILSVVAGKRFNSGDEAEEARRCRQVMRDFFHLAGFFVPADALPYLGWLDLGGHEKRMKRTAKELDAIVGEWLIEHRKKGSSGDGKPQDFMDVMISVVQGADLQCQYDVDTIIKATCGTLIAGGTDSTAIVLIWAVSLLLNNRHALKKAQEELDKHVGRERRVNESDIANLVYLQAIAKESLRLYPPGPLGGTRRLTQDCKIGGYDIPKDTWLIVNLWKLHRDPKVWPEPLEFRPERFLNGGKNVDVKGHDFELIPFGAGRRICPGTNFGLQMMHIVLASLLQSFDLSTVSDQPIDMTESAGLTDIKATPLDVLIAPRLPPSFYQLQH</sequence>
<name>A0AA49X7K6_9LAMI</name>
<organism evidence="17">
    <name type="scientific">Salvia plebeia</name>
    <dbReference type="NCBI Taxonomy" id="424424"/>
    <lineage>
        <taxon>Eukaryota</taxon>
        <taxon>Viridiplantae</taxon>
        <taxon>Streptophyta</taxon>
        <taxon>Embryophyta</taxon>
        <taxon>Tracheophyta</taxon>
        <taxon>Spermatophyta</taxon>
        <taxon>Magnoliopsida</taxon>
        <taxon>eudicotyledons</taxon>
        <taxon>Gunneridae</taxon>
        <taxon>Pentapetalae</taxon>
        <taxon>asterids</taxon>
        <taxon>lamiids</taxon>
        <taxon>Lamiales</taxon>
        <taxon>Lamiaceae</taxon>
        <taxon>Nepetoideae</taxon>
        <taxon>Mentheae</taxon>
        <taxon>Salviinae</taxon>
        <taxon>Salvia</taxon>
        <taxon>Salvia incertae sedis</taxon>
    </lineage>
</organism>
<comment type="catalytic activity">
    <reaction evidence="10">
        <text>genkwanin + reduced [NADPH--hemoprotein reductase] + O2 = scutellarein 7-methyl ether + oxidized [NADPH--hemoprotein reductase] + H2O</text>
        <dbReference type="Rhea" id="RHEA:73427"/>
        <dbReference type="Rhea" id="RHEA-COMP:11964"/>
        <dbReference type="Rhea" id="RHEA-COMP:11965"/>
        <dbReference type="ChEBI" id="CHEBI:15377"/>
        <dbReference type="ChEBI" id="CHEBI:15379"/>
        <dbReference type="ChEBI" id="CHEBI:57618"/>
        <dbReference type="ChEBI" id="CHEBI:58210"/>
        <dbReference type="ChEBI" id="CHEBI:192700"/>
        <dbReference type="ChEBI" id="CHEBI:192701"/>
    </reaction>
    <physiologicalReaction direction="left-to-right" evidence="10">
        <dbReference type="Rhea" id="RHEA:73428"/>
    </physiologicalReaction>
</comment>
<keyword evidence="4 14" id="KW-0479">Metal-binding</keyword>
<keyword evidence="16" id="KW-0812">Transmembrane</keyword>
<evidence type="ECO:0000256" key="1">
    <source>
        <dbReference type="ARBA" id="ARBA00001971"/>
    </source>
</evidence>
<comment type="similarity">
    <text evidence="15">Belongs to the cytochrome P450 family.</text>
</comment>
<dbReference type="SMR" id="A0AA49X7K6"/>
<evidence type="ECO:0000256" key="9">
    <source>
        <dbReference type="ARBA" id="ARBA00050930"/>
    </source>
</evidence>
<proteinExistence type="evidence at transcript level"/>
<accession>A0AA49X7K6</accession>
<dbReference type="Gene3D" id="1.10.630.10">
    <property type="entry name" value="Cytochrome P450"/>
    <property type="match status" value="1"/>
</dbReference>
<comment type="catalytic activity">
    <reaction evidence="9">
        <text>(2S)-sakuranetin + reduced [NADPH--hemoprotein reductase] + O2 = (2S)-7-methylcarthamidin + oxidized [NADPH--hemoprotein reductase] + H2O + H(+)</text>
        <dbReference type="Rhea" id="RHEA:73431"/>
        <dbReference type="Rhea" id="RHEA-COMP:11964"/>
        <dbReference type="Rhea" id="RHEA-COMP:11965"/>
        <dbReference type="ChEBI" id="CHEBI:15377"/>
        <dbReference type="ChEBI" id="CHEBI:15378"/>
        <dbReference type="ChEBI" id="CHEBI:15379"/>
        <dbReference type="ChEBI" id="CHEBI:28927"/>
        <dbReference type="ChEBI" id="CHEBI:57618"/>
        <dbReference type="ChEBI" id="CHEBI:58210"/>
        <dbReference type="ChEBI" id="CHEBI:192815"/>
    </reaction>
    <physiologicalReaction direction="left-to-right" evidence="9">
        <dbReference type="Rhea" id="RHEA:73432"/>
    </physiologicalReaction>
</comment>
<evidence type="ECO:0000256" key="11">
    <source>
        <dbReference type="ARBA" id="ARBA00052049"/>
    </source>
</evidence>
<feature type="transmembrane region" description="Helical" evidence="16">
    <location>
        <begin position="6"/>
        <end position="22"/>
    </location>
</feature>
<dbReference type="PANTHER" id="PTHR47947">
    <property type="entry name" value="CYTOCHROME P450 82C3-RELATED"/>
    <property type="match status" value="1"/>
</dbReference>
<dbReference type="FunFam" id="1.10.630.10:FF:000026">
    <property type="entry name" value="Cytochrome P450 82C4"/>
    <property type="match status" value="1"/>
</dbReference>
<reference evidence="17" key="1">
    <citation type="submission" date="2023-04" db="EMBL/GenBank/DDBJ databases">
        <authorList>
            <person name="Dai Y."/>
        </authorList>
    </citation>
    <scope>NUCLEOTIDE SEQUENCE</scope>
    <source>
        <tissue evidence="17">Leaves</tissue>
    </source>
</reference>
<dbReference type="InterPro" id="IPR017972">
    <property type="entry name" value="Cyt_P450_CS"/>
</dbReference>
<dbReference type="PANTHER" id="PTHR47947:SF39">
    <property type="entry name" value="CYTOCHROME P450"/>
    <property type="match status" value="1"/>
</dbReference>